<proteinExistence type="predicted"/>
<keyword evidence="1" id="KW-0812">Transmembrane</keyword>
<evidence type="ECO:0000256" key="1">
    <source>
        <dbReference type="SAM" id="Phobius"/>
    </source>
</evidence>
<keyword evidence="3" id="KW-1185">Reference proteome</keyword>
<dbReference type="AlphaFoldDB" id="A0A0C9TM84"/>
<reference evidence="2 3" key="1">
    <citation type="submission" date="2014-06" db="EMBL/GenBank/DDBJ databases">
        <authorList>
            <consortium name="DOE Joint Genome Institute"/>
            <person name="Kuo A."/>
            <person name="Kohler A."/>
            <person name="Nagy L.G."/>
            <person name="Floudas D."/>
            <person name="Copeland A."/>
            <person name="Barry K.W."/>
            <person name="Cichocki N."/>
            <person name="Veneault-Fourrey C."/>
            <person name="LaButti K."/>
            <person name="Lindquist E.A."/>
            <person name="Lipzen A."/>
            <person name="Lundell T."/>
            <person name="Morin E."/>
            <person name="Murat C."/>
            <person name="Sun H."/>
            <person name="Tunlid A."/>
            <person name="Henrissat B."/>
            <person name="Grigoriev I.V."/>
            <person name="Hibbett D.S."/>
            <person name="Martin F."/>
            <person name="Nordberg H.P."/>
            <person name="Cantor M.N."/>
            <person name="Hua S.X."/>
        </authorList>
    </citation>
    <scope>NUCLEOTIDE SEQUENCE [LARGE SCALE GENOMIC DNA]</scope>
    <source>
        <strain evidence="2 3">ATCC 200175</strain>
    </source>
</reference>
<sequence length="195" mass="22620">MARWVKKRSLAQQEQLCRARGTMGTGETLKEGRTGWQNELEVTKVLLAGRTVEVKEKDLALSETEATFHNTRDELHVTREELRSVGITLHDTEDLLSAAKTKSTTWYSLLRLERRKVVRLRGHQPRLRDAVAAAYNLDTTSRDQRCRRKSPSLPSILAWTMTQIQNFTSHLILYQIMVMFIVYSLNWSSTTFYYL</sequence>
<dbReference type="EMBL" id="KN819535">
    <property type="protein sequence ID" value="KIJ08912.1"/>
    <property type="molecule type" value="Genomic_DNA"/>
</dbReference>
<accession>A0A0C9TM84</accession>
<organism evidence="2 3">
    <name type="scientific">Paxillus involutus ATCC 200175</name>
    <dbReference type="NCBI Taxonomy" id="664439"/>
    <lineage>
        <taxon>Eukaryota</taxon>
        <taxon>Fungi</taxon>
        <taxon>Dikarya</taxon>
        <taxon>Basidiomycota</taxon>
        <taxon>Agaricomycotina</taxon>
        <taxon>Agaricomycetes</taxon>
        <taxon>Agaricomycetidae</taxon>
        <taxon>Boletales</taxon>
        <taxon>Paxilineae</taxon>
        <taxon>Paxillaceae</taxon>
        <taxon>Paxillus</taxon>
    </lineage>
</organism>
<gene>
    <name evidence="2" type="ORF">PAXINDRAFT_182203</name>
</gene>
<name>A0A0C9TM84_PAXIN</name>
<feature type="transmembrane region" description="Helical" evidence="1">
    <location>
        <begin position="171"/>
        <end position="194"/>
    </location>
</feature>
<keyword evidence="1" id="KW-0472">Membrane</keyword>
<evidence type="ECO:0000313" key="3">
    <source>
        <dbReference type="Proteomes" id="UP000053647"/>
    </source>
</evidence>
<dbReference type="HOGENOM" id="CLU_1396752_0_0_1"/>
<protein>
    <submittedName>
        <fullName evidence="2">Uncharacterized protein</fullName>
    </submittedName>
</protein>
<dbReference type="Proteomes" id="UP000053647">
    <property type="component" value="Unassembled WGS sequence"/>
</dbReference>
<reference evidence="3" key="2">
    <citation type="submission" date="2015-01" db="EMBL/GenBank/DDBJ databases">
        <title>Evolutionary Origins and Diversification of the Mycorrhizal Mutualists.</title>
        <authorList>
            <consortium name="DOE Joint Genome Institute"/>
            <consortium name="Mycorrhizal Genomics Consortium"/>
            <person name="Kohler A."/>
            <person name="Kuo A."/>
            <person name="Nagy L.G."/>
            <person name="Floudas D."/>
            <person name="Copeland A."/>
            <person name="Barry K.W."/>
            <person name="Cichocki N."/>
            <person name="Veneault-Fourrey C."/>
            <person name="LaButti K."/>
            <person name="Lindquist E.A."/>
            <person name="Lipzen A."/>
            <person name="Lundell T."/>
            <person name="Morin E."/>
            <person name="Murat C."/>
            <person name="Riley R."/>
            <person name="Ohm R."/>
            <person name="Sun H."/>
            <person name="Tunlid A."/>
            <person name="Henrissat B."/>
            <person name="Grigoriev I.V."/>
            <person name="Hibbett D.S."/>
            <person name="Martin F."/>
        </authorList>
    </citation>
    <scope>NUCLEOTIDE SEQUENCE [LARGE SCALE GENOMIC DNA]</scope>
    <source>
        <strain evidence="3">ATCC 200175</strain>
    </source>
</reference>
<keyword evidence="1" id="KW-1133">Transmembrane helix</keyword>
<evidence type="ECO:0000313" key="2">
    <source>
        <dbReference type="EMBL" id="KIJ08912.1"/>
    </source>
</evidence>